<proteinExistence type="predicted"/>
<keyword evidence="2" id="KW-1185">Reference proteome</keyword>
<dbReference type="RefSeq" id="WP_104076484.1">
    <property type="nucleotide sequence ID" value="NZ_CP062178.1"/>
</dbReference>
<dbReference type="SUPFAM" id="SSF53649">
    <property type="entry name" value="Alkaline phosphatase-like"/>
    <property type="match status" value="1"/>
</dbReference>
<dbReference type="PANTHER" id="PTHR10151">
    <property type="entry name" value="ECTONUCLEOTIDE PYROPHOSPHATASE/PHOSPHODIESTERASE"/>
    <property type="match status" value="1"/>
</dbReference>
<dbReference type="OrthoDB" id="9771966at2"/>
<reference evidence="1 2" key="1">
    <citation type="submission" date="2018-01" db="EMBL/GenBank/DDBJ databases">
        <title>Genomic Encyclopedia of Type Strains, Phase III (KMG-III): the genomes of soil and plant-associated and newly described type strains.</title>
        <authorList>
            <person name="Whitman W."/>
        </authorList>
    </citation>
    <scope>NUCLEOTIDE SEQUENCE [LARGE SCALE GENOMIC DNA]</scope>
    <source>
        <strain evidence="1 2">HKI456</strain>
    </source>
</reference>
<dbReference type="Proteomes" id="UP000243096">
    <property type="component" value="Unassembled WGS sequence"/>
</dbReference>
<evidence type="ECO:0000313" key="2">
    <source>
        <dbReference type="Proteomes" id="UP000243096"/>
    </source>
</evidence>
<gene>
    <name evidence="1" type="ORF">B0O95_102170</name>
</gene>
<dbReference type="EMBL" id="PRDW01000002">
    <property type="protein sequence ID" value="PPB84769.1"/>
    <property type="molecule type" value="Genomic_DNA"/>
</dbReference>
<organism evidence="1 2">
    <name type="scientific">Mycetohabitans endofungorum</name>
    <dbReference type="NCBI Taxonomy" id="417203"/>
    <lineage>
        <taxon>Bacteria</taxon>
        <taxon>Pseudomonadati</taxon>
        <taxon>Pseudomonadota</taxon>
        <taxon>Betaproteobacteria</taxon>
        <taxon>Burkholderiales</taxon>
        <taxon>Burkholderiaceae</taxon>
        <taxon>Mycetohabitans</taxon>
    </lineage>
</organism>
<name>A0A2P5KDI3_9BURK</name>
<dbReference type="InterPro" id="IPR017850">
    <property type="entry name" value="Alkaline_phosphatase_core_sf"/>
</dbReference>
<dbReference type="Pfam" id="PF01663">
    <property type="entry name" value="Phosphodiest"/>
    <property type="match status" value="1"/>
</dbReference>
<protein>
    <submittedName>
        <fullName evidence="1">Putative AlkP superfamily pyrophosphatase or phosphodiesterase</fullName>
    </submittedName>
</protein>
<dbReference type="PANTHER" id="PTHR10151:SF120">
    <property type="entry name" value="BIS(5'-ADENOSYL)-TRIPHOSPHATASE"/>
    <property type="match status" value="1"/>
</dbReference>
<sequence>MQRVIVLNVVGLSSQLLKHAPHLSALAKRGAMRPLITVTPALTCPVQATLLTGRLPQHHGCVANGWYSRELAEPLFWKQNNGLIEGDKVWHEAKARNPDFSCAQLFWWFNMYADVDWSVTPRPIYKADGCKVPDFYTQPDTLHSELLWQLGEFPLFQFWGPAAGLASSRWITDCALHLCDTRQPTLTLVYLPHLDYCLQKLGPSHPAIAREVAAVDALCGELIEYADNHGMHVIALSEYGITPVSGDIPINRALRQAGWLAVRDEQGEEKLDCGASAAFALADHQVAHVYIRHNALIDEVKALLQRLDGVDTVLDRAGQHSIGLDHPRAGELVAISQADRWFSYYYWLDDARAPDFARTVDIHRKPGYDPLELFIDPERVLPRLQIGWKLFKRQLGMRSLLDVIPLDPLLVKGSHGRPTDDIEQGPVLISSHADKLPAAPVKAESVRGIILNHIFDK</sequence>
<accession>A0A2P5KDI3</accession>
<dbReference type="AlphaFoldDB" id="A0A2P5KDI3"/>
<evidence type="ECO:0000313" key="1">
    <source>
        <dbReference type="EMBL" id="PPB84769.1"/>
    </source>
</evidence>
<dbReference type="CDD" id="cd16018">
    <property type="entry name" value="Enpp"/>
    <property type="match status" value="1"/>
</dbReference>
<dbReference type="Gene3D" id="3.40.720.10">
    <property type="entry name" value="Alkaline Phosphatase, subunit A"/>
    <property type="match status" value="1"/>
</dbReference>
<comment type="caution">
    <text evidence="1">The sequence shown here is derived from an EMBL/GenBank/DDBJ whole genome shotgun (WGS) entry which is preliminary data.</text>
</comment>
<dbReference type="GO" id="GO:0016787">
    <property type="term" value="F:hydrolase activity"/>
    <property type="evidence" value="ECO:0007669"/>
    <property type="project" value="UniProtKB-ARBA"/>
</dbReference>
<dbReference type="InterPro" id="IPR002591">
    <property type="entry name" value="Phosphodiest/P_Trfase"/>
</dbReference>